<evidence type="ECO:0000313" key="3">
    <source>
        <dbReference type="Proteomes" id="UP001177744"/>
    </source>
</evidence>
<dbReference type="Proteomes" id="UP001177744">
    <property type="component" value="Unassembled WGS sequence"/>
</dbReference>
<comment type="caution">
    <text evidence="2">The sequence shown here is derived from an EMBL/GenBank/DDBJ whole genome shotgun (WGS) entry which is preliminary data.</text>
</comment>
<name>A0AA40I749_CNENI</name>
<dbReference type="AlphaFoldDB" id="A0AA40I749"/>
<evidence type="ECO:0000256" key="1">
    <source>
        <dbReference type="SAM" id="MobiDB-lite"/>
    </source>
</evidence>
<reference evidence="2" key="1">
    <citation type="submission" date="2023-06" db="EMBL/GenBank/DDBJ databases">
        <title>Reference genome for the Northern bat (Eptesicus nilssonii), a most northern bat species.</title>
        <authorList>
            <person name="Laine V.N."/>
            <person name="Pulliainen A.T."/>
            <person name="Lilley T.M."/>
        </authorList>
    </citation>
    <scope>NUCLEOTIDE SEQUENCE</scope>
    <source>
        <strain evidence="2">BLF_Eptnil</strain>
        <tissue evidence="2">Kidney</tissue>
    </source>
</reference>
<protein>
    <submittedName>
        <fullName evidence="2">Uncharacterized protein</fullName>
    </submittedName>
</protein>
<organism evidence="2 3">
    <name type="scientific">Cnephaeus nilssonii</name>
    <name type="common">Northern bat</name>
    <name type="synonym">Eptesicus nilssonii</name>
    <dbReference type="NCBI Taxonomy" id="3371016"/>
    <lineage>
        <taxon>Eukaryota</taxon>
        <taxon>Metazoa</taxon>
        <taxon>Chordata</taxon>
        <taxon>Craniata</taxon>
        <taxon>Vertebrata</taxon>
        <taxon>Euteleostomi</taxon>
        <taxon>Mammalia</taxon>
        <taxon>Eutheria</taxon>
        <taxon>Laurasiatheria</taxon>
        <taxon>Chiroptera</taxon>
        <taxon>Yangochiroptera</taxon>
        <taxon>Vespertilionidae</taxon>
        <taxon>Cnephaeus</taxon>
    </lineage>
</organism>
<dbReference type="EMBL" id="JAULJE010000004">
    <property type="protein sequence ID" value="KAK1344224.1"/>
    <property type="molecule type" value="Genomic_DNA"/>
</dbReference>
<gene>
    <name evidence="2" type="ORF">QTO34_014789</name>
</gene>
<keyword evidence="3" id="KW-1185">Reference proteome</keyword>
<proteinExistence type="predicted"/>
<accession>A0AA40I749</accession>
<evidence type="ECO:0000313" key="2">
    <source>
        <dbReference type="EMBL" id="KAK1344224.1"/>
    </source>
</evidence>
<sequence length="256" mass="27664">MRRPLGERTNFLASRGGRCMARPGPPPGRSSRSVRLPPESPTPLSPPATQGQPKAQASLGWQLPSRPGLPEAHDYLGPKVEKDCADLAAFLSPPGNLLLSCRRIMDSKDASRNKDQVKPTKRGFPGLTFRNRFVMKKELNFSVKALKSPEKSTPPIWSTAKPVEKNLLIVNVMPKSMTYLEGSLGHATGTRVKPPPIHVCLQIARDPDLGGPTYIGLDPDPAGLTLVKPHWVAGTASGCLARYWGKGRSLRSTGPG</sequence>
<feature type="region of interest" description="Disordered" evidence="1">
    <location>
        <begin position="1"/>
        <end position="66"/>
    </location>
</feature>